<sequence length="354" mass="40918">MTDIRSKTAYEYLHDTYLENNFFVGVPRSKLTAKFQEYLKTTNGRLHRHGLPLADFMTWANMRPEIKKGEQQFDAVMRLHKLSFDAAAVYTQFVWSFTKGVFKIDQEIWKHLAEGEPPKILPSDTLKRLPNWSQWLDTSLRMVRHDSASDTLFALTTEGFWSTYLCYDHQNRTHMFLVAPTVMQIGKDSFIATTLVMFDITKDHEMEDNMDWQITATSTDGQTSVRFTKEHETYGKILDGLVSAWIDSAVNALLFVASSVDNVYKGGVKGIVPRKQGKTFKVLPIRDVRVWHVGSELLNEIRQYESDVASESSQNRRAHIRRGHYHNYWYGPRDGERVLKAKWLPPCVVRGTAE</sequence>
<keyword evidence="2" id="KW-1185">Reference proteome</keyword>
<evidence type="ECO:0000313" key="2">
    <source>
        <dbReference type="Proteomes" id="UP000827609"/>
    </source>
</evidence>
<reference evidence="1" key="1">
    <citation type="submission" date="2021-06" db="EMBL/GenBank/DDBJ databases">
        <title>Complete genome sequence of Erwinia phage pEa_SNUABM_7.</title>
        <authorList>
            <person name="Kim S.G."/>
            <person name="Park S.C."/>
        </authorList>
    </citation>
    <scope>NUCLEOTIDE SEQUENCE</scope>
</reference>
<evidence type="ECO:0000313" key="1">
    <source>
        <dbReference type="EMBL" id="QYW04917.1"/>
    </source>
</evidence>
<dbReference type="InterPro" id="IPR058915">
    <property type="entry name" value="AcrVA2-like"/>
</dbReference>
<organism evidence="1 2">
    <name type="scientific">Erwinia phage pEa_SNUABM_7</name>
    <dbReference type="NCBI Taxonomy" id="2866695"/>
    <lineage>
        <taxon>Viruses</taxon>
        <taxon>Duplodnaviria</taxon>
        <taxon>Heunggongvirae</taxon>
        <taxon>Uroviricota</taxon>
        <taxon>Caudoviricetes</taxon>
        <taxon>Snuvirus</taxon>
        <taxon>Snuvirus SNUABM7</taxon>
    </lineage>
</organism>
<dbReference type="EMBL" id="MZ475896">
    <property type="protein sequence ID" value="QYW04917.1"/>
    <property type="molecule type" value="Genomic_DNA"/>
</dbReference>
<dbReference type="Pfam" id="PF26125">
    <property type="entry name" value="AcrVA2-like"/>
    <property type="match status" value="1"/>
</dbReference>
<gene>
    <name evidence="1" type="ORF">pEaSNUABM7_00249</name>
</gene>
<accession>A0AAE8BLK0</accession>
<proteinExistence type="predicted"/>
<protein>
    <submittedName>
        <fullName evidence="1">Uncharacterized protein</fullName>
    </submittedName>
</protein>
<dbReference type="Proteomes" id="UP000827609">
    <property type="component" value="Segment"/>
</dbReference>
<name>A0AAE8BLK0_9CAUD</name>